<keyword evidence="2" id="KW-1185">Reference proteome</keyword>
<protein>
    <submittedName>
        <fullName evidence="1">Uncharacterized protein</fullName>
    </submittedName>
</protein>
<comment type="caution">
    <text evidence="1">The sequence shown here is derived from an EMBL/GenBank/DDBJ whole genome shotgun (WGS) entry which is preliminary data.</text>
</comment>
<evidence type="ECO:0000313" key="1">
    <source>
        <dbReference type="EMBL" id="KAF5208411.1"/>
    </source>
</evidence>
<sequence length="74" mass="8245">MNSIQGDFFKETGHFILVNLREIHLCPPLESTENTSRSWGITYVLQEGSGGTKIGMGNYNHISFLLYYVAGSFG</sequence>
<dbReference type="Proteomes" id="UP000554482">
    <property type="component" value="Unassembled WGS sequence"/>
</dbReference>
<organism evidence="1 2">
    <name type="scientific">Thalictrum thalictroides</name>
    <name type="common">Rue-anemone</name>
    <name type="synonym">Anemone thalictroides</name>
    <dbReference type="NCBI Taxonomy" id="46969"/>
    <lineage>
        <taxon>Eukaryota</taxon>
        <taxon>Viridiplantae</taxon>
        <taxon>Streptophyta</taxon>
        <taxon>Embryophyta</taxon>
        <taxon>Tracheophyta</taxon>
        <taxon>Spermatophyta</taxon>
        <taxon>Magnoliopsida</taxon>
        <taxon>Ranunculales</taxon>
        <taxon>Ranunculaceae</taxon>
        <taxon>Thalictroideae</taxon>
        <taxon>Thalictrum</taxon>
    </lineage>
</organism>
<name>A0A7J6XF45_THATH</name>
<evidence type="ECO:0000313" key="2">
    <source>
        <dbReference type="Proteomes" id="UP000554482"/>
    </source>
</evidence>
<gene>
    <name evidence="1" type="ORF">FRX31_002001</name>
</gene>
<dbReference type="AlphaFoldDB" id="A0A7J6XF45"/>
<reference evidence="1 2" key="1">
    <citation type="submission" date="2020-06" db="EMBL/GenBank/DDBJ databases">
        <title>Transcriptomic and genomic resources for Thalictrum thalictroides and T. hernandezii: Facilitating candidate gene discovery in an emerging model plant lineage.</title>
        <authorList>
            <person name="Arias T."/>
            <person name="Riano-Pachon D.M."/>
            <person name="Di Stilio V.S."/>
        </authorList>
    </citation>
    <scope>NUCLEOTIDE SEQUENCE [LARGE SCALE GENOMIC DNA]</scope>
    <source>
        <strain evidence="2">cv. WT478/WT964</strain>
        <tissue evidence="1">Leaves</tissue>
    </source>
</reference>
<accession>A0A7J6XF45</accession>
<proteinExistence type="predicted"/>
<dbReference type="EMBL" id="JABWDY010000051">
    <property type="protein sequence ID" value="KAF5208411.1"/>
    <property type="molecule type" value="Genomic_DNA"/>
</dbReference>